<feature type="region of interest" description="Disordered" evidence="1">
    <location>
        <begin position="1"/>
        <end position="56"/>
    </location>
</feature>
<evidence type="ECO:0000313" key="3">
    <source>
        <dbReference type="Proteomes" id="UP001066276"/>
    </source>
</evidence>
<evidence type="ECO:0000313" key="2">
    <source>
        <dbReference type="EMBL" id="KAJ1155984.1"/>
    </source>
</evidence>
<dbReference type="Proteomes" id="UP001066276">
    <property type="component" value="Chromosome 5"/>
</dbReference>
<dbReference type="AlphaFoldDB" id="A0AAV7RT65"/>
<dbReference type="EMBL" id="JANPWB010000009">
    <property type="protein sequence ID" value="KAJ1155984.1"/>
    <property type="molecule type" value="Genomic_DNA"/>
</dbReference>
<evidence type="ECO:0008006" key="4">
    <source>
        <dbReference type="Google" id="ProtNLM"/>
    </source>
</evidence>
<name>A0AAV7RT65_PLEWA</name>
<organism evidence="2 3">
    <name type="scientific">Pleurodeles waltl</name>
    <name type="common">Iberian ribbed newt</name>
    <dbReference type="NCBI Taxonomy" id="8319"/>
    <lineage>
        <taxon>Eukaryota</taxon>
        <taxon>Metazoa</taxon>
        <taxon>Chordata</taxon>
        <taxon>Craniata</taxon>
        <taxon>Vertebrata</taxon>
        <taxon>Euteleostomi</taxon>
        <taxon>Amphibia</taxon>
        <taxon>Batrachia</taxon>
        <taxon>Caudata</taxon>
        <taxon>Salamandroidea</taxon>
        <taxon>Salamandridae</taxon>
        <taxon>Pleurodelinae</taxon>
        <taxon>Pleurodeles</taxon>
    </lineage>
</organism>
<sequence>MSDSAVWLRRHGPQAKRACGGADCTAAGLQRPRDRAAGGSGVRHTGDPAELTAGPRELDEVRFEWPPTDEVSTARLRCEPGSVEMP</sequence>
<comment type="caution">
    <text evidence="2">The sequence shown here is derived from an EMBL/GenBank/DDBJ whole genome shotgun (WGS) entry which is preliminary data.</text>
</comment>
<protein>
    <recommendedName>
        <fullName evidence="4">ASPIC/UnbV domain-containing protein</fullName>
    </recommendedName>
</protein>
<accession>A0AAV7RT65</accession>
<reference evidence="2" key="1">
    <citation type="journal article" date="2022" name="bioRxiv">
        <title>Sequencing and chromosome-scale assembly of the giantPleurodeles waltlgenome.</title>
        <authorList>
            <person name="Brown T."/>
            <person name="Elewa A."/>
            <person name="Iarovenko S."/>
            <person name="Subramanian E."/>
            <person name="Araus A.J."/>
            <person name="Petzold A."/>
            <person name="Susuki M."/>
            <person name="Suzuki K.-i.T."/>
            <person name="Hayashi T."/>
            <person name="Toyoda A."/>
            <person name="Oliveira C."/>
            <person name="Osipova E."/>
            <person name="Leigh N.D."/>
            <person name="Simon A."/>
            <person name="Yun M.H."/>
        </authorList>
    </citation>
    <scope>NUCLEOTIDE SEQUENCE</scope>
    <source>
        <strain evidence="2">20211129_DDA</strain>
        <tissue evidence="2">Liver</tissue>
    </source>
</reference>
<proteinExistence type="predicted"/>
<evidence type="ECO:0000256" key="1">
    <source>
        <dbReference type="SAM" id="MobiDB-lite"/>
    </source>
</evidence>
<keyword evidence="3" id="KW-1185">Reference proteome</keyword>
<gene>
    <name evidence="2" type="ORF">NDU88_008709</name>
</gene>